<proteinExistence type="predicted"/>
<protein>
    <submittedName>
        <fullName evidence="1">Uncharacterized protein</fullName>
    </submittedName>
</protein>
<sequence>GLGLSLRTLKATRQPHSTGGLFLSLWVVGKEIDSNSDPIPFSDPAGFHVCSLEYDLVM</sequence>
<gene>
    <name evidence="1" type="ORF">MTR67_013781</name>
</gene>
<feature type="non-terminal residue" evidence="1">
    <location>
        <position position="1"/>
    </location>
</feature>
<dbReference type="EMBL" id="CP133614">
    <property type="protein sequence ID" value="WMV20396.1"/>
    <property type="molecule type" value="Genomic_DNA"/>
</dbReference>
<evidence type="ECO:0000313" key="1">
    <source>
        <dbReference type="EMBL" id="WMV20396.1"/>
    </source>
</evidence>
<keyword evidence="2" id="KW-1185">Reference proteome</keyword>
<organism evidence="1 2">
    <name type="scientific">Solanum verrucosum</name>
    <dbReference type="NCBI Taxonomy" id="315347"/>
    <lineage>
        <taxon>Eukaryota</taxon>
        <taxon>Viridiplantae</taxon>
        <taxon>Streptophyta</taxon>
        <taxon>Embryophyta</taxon>
        <taxon>Tracheophyta</taxon>
        <taxon>Spermatophyta</taxon>
        <taxon>Magnoliopsida</taxon>
        <taxon>eudicotyledons</taxon>
        <taxon>Gunneridae</taxon>
        <taxon>Pentapetalae</taxon>
        <taxon>asterids</taxon>
        <taxon>lamiids</taxon>
        <taxon>Solanales</taxon>
        <taxon>Solanaceae</taxon>
        <taxon>Solanoideae</taxon>
        <taxon>Solaneae</taxon>
        <taxon>Solanum</taxon>
    </lineage>
</organism>
<dbReference type="Proteomes" id="UP001234989">
    <property type="component" value="Chromosome 3"/>
</dbReference>
<accession>A0AAF0QGV8</accession>
<dbReference type="AlphaFoldDB" id="A0AAF0QGV8"/>
<name>A0AAF0QGV8_SOLVR</name>
<reference evidence="1" key="1">
    <citation type="submission" date="2023-08" db="EMBL/GenBank/DDBJ databases">
        <title>A de novo genome assembly of Solanum verrucosum Schlechtendal, a Mexican diploid species geographically isolated from the other diploid A-genome species in potato relatives.</title>
        <authorList>
            <person name="Hosaka K."/>
        </authorList>
    </citation>
    <scope>NUCLEOTIDE SEQUENCE</scope>
    <source>
        <tissue evidence="1">Young leaves</tissue>
    </source>
</reference>
<evidence type="ECO:0000313" key="2">
    <source>
        <dbReference type="Proteomes" id="UP001234989"/>
    </source>
</evidence>